<accession>A0ABX0T1Y4</accession>
<dbReference type="EMBL" id="JAANOU010000001">
    <property type="protein sequence ID" value="NIH81560.1"/>
    <property type="molecule type" value="Genomic_DNA"/>
</dbReference>
<keyword evidence="1" id="KW-0472">Membrane</keyword>
<evidence type="ECO:0008006" key="4">
    <source>
        <dbReference type="Google" id="ProtNLM"/>
    </source>
</evidence>
<name>A0ABX0T1Y4_9PSEU</name>
<keyword evidence="1" id="KW-0812">Transmembrane</keyword>
<dbReference type="Proteomes" id="UP000754495">
    <property type="component" value="Unassembled WGS sequence"/>
</dbReference>
<proteinExistence type="predicted"/>
<evidence type="ECO:0000256" key="1">
    <source>
        <dbReference type="SAM" id="Phobius"/>
    </source>
</evidence>
<organism evidence="2 3">
    <name type="scientific">Amycolatopsis viridis</name>
    <dbReference type="NCBI Taxonomy" id="185678"/>
    <lineage>
        <taxon>Bacteria</taxon>
        <taxon>Bacillati</taxon>
        <taxon>Actinomycetota</taxon>
        <taxon>Actinomycetes</taxon>
        <taxon>Pseudonocardiales</taxon>
        <taxon>Pseudonocardiaceae</taxon>
        <taxon>Amycolatopsis</taxon>
    </lineage>
</organism>
<protein>
    <recommendedName>
        <fullName evidence="4">Integral membrane protein</fullName>
    </recommendedName>
</protein>
<keyword evidence="3" id="KW-1185">Reference proteome</keyword>
<reference evidence="2 3" key="1">
    <citation type="submission" date="2020-03" db="EMBL/GenBank/DDBJ databases">
        <title>Sequencing the genomes of 1000 actinobacteria strains.</title>
        <authorList>
            <person name="Klenk H.-P."/>
        </authorList>
    </citation>
    <scope>NUCLEOTIDE SEQUENCE [LARGE SCALE GENOMIC DNA]</scope>
    <source>
        <strain evidence="2 3">DSM 45668</strain>
    </source>
</reference>
<feature type="transmembrane region" description="Helical" evidence="1">
    <location>
        <begin position="67"/>
        <end position="92"/>
    </location>
</feature>
<evidence type="ECO:0000313" key="3">
    <source>
        <dbReference type="Proteomes" id="UP000754495"/>
    </source>
</evidence>
<feature type="transmembrane region" description="Helical" evidence="1">
    <location>
        <begin position="43"/>
        <end position="61"/>
    </location>
</feature>
<gene>
    <name evidence="2" type="ORF">FHX46_004090</name>
</gene>
<comment type="caution">
    <text evidence="2">The sequence shown here is derived from an EMBL/GenBank/DDBJ whole genome shotgun (WGS) entry which is preliminary data.</text>
</comment>
<sequence>MGARHYFRNERRTFAAIGLALRGRKALTGDAVALPYSGAQRSFLVVFAVVTVVEGLLFALVEFGPAVHVVLAVLEVYSLLLVLGLLCSATVYPHSVSPREVRVRHGAHLDVPVPVTAIAAVRARSEDHSGKRALTLEDGTFTVAQSWQTNVVLELRHPVTVTRPLGRTGEARVIKFYAADPRAAVAAIEEVTQRRRAR</sequence>
<dbReference type="RefSeq" id="WP_167117453.1">
    <property type="nucleotide sequence ID" value="NZ_JAANOU010000001.1"/>
</dbReference>
<keyword evidence="1" id="KW-1133">Transmembrane helix</keyword>
<evidence type="ECO:0000313" key="2">
    <source>
        <dbReference type="EMBL" id="NIH81560.1"/>
    </source>
</evidence>